<keyword evidence="2" id="KW-1133">Transmembrane helix</keyword>
<name>A0ABT3JCN8_9SPHN</name>
<dbReference type="Pfam" id="PF11739">
    <property type="entry name" value="YdbH-like"/>
    <property type="match status" value="1"/>
</dbReference>
<dbReference type="EMBL" id="JAPDOB010000001">
    <property type="protein sequence ID" value="MCW3796839.1"/>
    <property type="molecule type" value="Genomic_DNA"/>
</dbReference>
<dbReference type="Proteomes" id="UP001526246">
    <property type="component" value="Unassembled WGS sequence"/>
</dbReference>
<keyword evidence="4" id="KW-1185">Reference proteome</keyword>
<gene>
    <name evidence="3" type="ORF">OMW55_03345</name>
</gene>
<proteinExistence type="predicted"/>
<comment type="caution">
    <text evidence="3">The sequence shown here is derived from an EMBL/GenBank/DDBJ whole genome shotgun (WGS) entry which is preliminary data.</text>
</comment>
<feature type="transmembrane region" description="Helical" evidence="2">
    <location>
        <begin position="25"/>
        <end position="45"/>
    </location>
</feature>
<sequence>MSERPDQQERPEEVVVVRRRRWPRLLGFALLGLLGLLLIAVGVVWTQRRPIASDILRREMTRRGVQASYKLDRVGLRTQQISNLVIGDPRRPDLTARLAQVQMRIRLNGRVEIFRVVARGVRLNGRFVNGKVSWGQIDKLLPPPSGKPFQLPDISVDVADTSIALATPFGPLGIALEGSGNLTGGFRGRLAAASPGLDPGRCTLDGMRATVAVAVNARRPKVSGPLSATRLSCPASNLAVGQPRFDLDVAFTEALDRFIGKSRMSASGITAGVNALAGINGEVSFAGNPTRALGKVRLAASGARLAQITADRTRLNGSYLLNASKGEITLVSDYAAQGVALAPAITAGLTGALNGAKETPVEPLAAALRQAVGDATRSMAAQGSLRLVNFAGGGAVRVETANVRSASGARIQVGGGDGITYYWPSGRLRIDGNIATEGGGLPTARVALSQPRNGAPVSGRAEIAPYAAGGARLALAPIRFAAQRNGGTAIDTVVVLDGPLSGGAVRGLRVPVNGSFGPNGALEFGRGCTPVSFASLQLGALQLGRNSIPVCALGRAIITRQSNGEIALRAFANRLALAGRLGNSPFALQAARVAMTGSQNFDLDQLALRMGDPAAPIRLNAADLKGSFGGSGISGTFAGADGVIGRVPIRMTEMGGNWLFYKSRLTVNGALTANDIGADPPRFYALHSNDVRFTLADNLITATGTLRHPGTGTAVADVNIRHQLSNGVGGARLDVPGIRFAVGGLQPEQLTRLSEGVVALVNGTVTGQGRINWSGSGPVTSTGEFSTDNMDLAAAFGPVTGLKGTIRFSDLLGLETAPGQTLSIAQLNPGIVVENGTVRYQLLSGQLIKIEEGRWPFMGGELILQETVLNVGRPSPKRLTFRVVGLDANQFVQSFGFKEIGAEGVFDGVLPMIFDENGGRIVGGRLDSRLPGGRLTYNGVINKANLGTAGNLAFEALRDLRFRSMIIRLDGDLAGEFGTRLTIDGVALAGTTRTQRFIRGVFNVPLKFNVSIRGPFRALIATAKSMRDPRSLISTTFEIPLDGVPGITSEVRRREEDTTQTQTPVDETVTPAR</sequence>
<keyword evidence="2" id="KW-0472">Membrane</keyword>
<dbReference type="RefSeq" id="WP_264880805.1">
    <property type="nucleotide sequence ID" value="NZ_JAPDOB010000001.1"/>
</dbReference>
<feature type="region of interest" description="Disordered" evidence="1">
    <location>
        <begin position="1052"/>
        <end position="1073"/>
    </location>
</feature>
<reference evidence="3 4" key="1">
    <citation type="submission" date="2022-10" db="EMBL/GenBank/DDBJ databases">
        <title>Sphingomonas sp.</title>
        <authorList>
            <person name="Jin C."/>
        </authorList>
    </citation>
    <scope>NUCLEOTIDE SEQUENCE [LARGE SCALE GENOMIC DNA]</scope>
    <source>
        <strain evidence="3 4">BN140010</strain>
    </source>
</reference>
<evidence type="ECO:0000256" key="1">
    <source>
        <dbReference type="SAM" id="MobiDB-lite"/>
    </source>
</evidence>
<protein>
    <submittedName>
        <fullName evidence="3">YdbH domain-containing protein</fullName>
    </submittedName>
</protein>
<evidence type="ECO:0000313" key="3">
    <source>
        <dbReference type="EMBL" id="MCW3796839.1"/>
    </source>
</evidence>
<evidence type="ECO:0000313" key="4">
    <source>
        <dbReference type="Proteomes" id="UP001526246"/>
    </source>
</evidence>
<evidence type="ECO:0000256" key="2">
    <source>
        <dbReference type="SAM" id="Phobius"/>
    </source>
</evidence>
<organism evidence="3 4">
    <name type="scientific">Sphingomonas arvum</name>
    <dbReference type="NCBI Taxonomy" id="2992113"/>
    <lineage>
        <taxon>Bacteria</taxon>
        <taxon>Pseudomonadati</taxon>
        <taxon>Pseudomonadota</taxon>
        <taxon>Alphaproteobacteria</taxon>
        <taxon>Sphingomonadales</taxon>
        <taxon>Sphingomonadaceae</taxon>
        <taxon>Sphingomonas</taxon>
    </lineage>
</organism>
<accession>A0ABT3JCN8</accession>
<keyword evidence="2" id="KW-0812">Transmembrane</keyword>
<dbReference type="InterPro" id="IPR021730">
    <property type="entry name" value="YdbH"/>
</dbReference>